<gene>
    <name evidence="1" type="ORF">GCM10009655_00720</name>
</gene>
<comment type="caution">
    <text evidence="1">The sequence shown here is derived from an EMBL/GenBank/DDBJ whole genome shotgun (WGS) entry which is preliminary data.</text>
</comment>
<dbReference type="Proteomes" id="UP001500943">
    <property type="component" value="Unassembled WGS sequence"/>
</dbReference>
<protein>
    <recommendedName>
        <fullName evidence="3">TIGR02677 family protein</fullName>
    </recommendedName>
</protein>
<dbReference type="NCBIfam" id="TIGR02677">
    <property type="entry name" value="TIGR02677 family protein"/>
    <property type="match status" value="1"/>
</dbReference>
<sequence>MAINAGDRSFSVFRHLNADNAALYRRVLGGFVAAKERFQVHLRPDDVLEAMRARDDGEQASVDMVTDALDQLVTWGNLLASPDTGRVVQVADFYRKRHLFQLSREGEAVERALRTFDDSLGRRGALQAVALDDIAATLQQVGELVGGDSAGSNREDLDLSKLQASLTALAQRFTELADNASVFMGSLQRTIDLTDTDEEVFLAYKSRLVDYLESFIRDLAVRGPQIATLVTVLDPARLDAVLRSLAERDAASAAPDPNDPGALREQERVYELWTARWAGLRGWFLTANGRDSQAKLLRMSALAAVPALLDAVRAVNARRSGRSDRATDFLTLARWFQEASDDNDRHRLARATFGLYPARHLTADSETWQRWNDDPSLIGAPWSDAVPLAISPQLRRTGSYERSGRPNQVIDRSAERAMLALRMRQQAEQIAAARRRLATEGEVELRALTGLDSTAFGLFLTLLGDALVAKRPGEQQVRTASSDGTMCIELSTLDDGEPVGLTTARGTLWGPNHLVSITDLSIAVESAPAIAQQQNAEAP</sequence>
<dbReference type="InterPro" id="IPR013493">
    <property type="entry name" value="CHP02677"/>
</dbReference>
<evidence type="ECO:0000313" key="1">
    <source>
        <dbReference type="EMBL" id="GAA1205528.1"/>
    </source>
</evidence>
<evidence type="ECO:0008006" key="3">
    <source>
        <dbReference type="Google" id="ProtNLM"/>
    </source>
</evidence>
<dbReference type="Pfam" id="PF09660">
    <property type="entry name" value="DUF2397"/>
    <property type="match status" value="1"/>
</dbReference>
<organism evidence="1 2">
    <name type="scientific">Rhodoglobus aureus</name>
    <dbReference type="NCBI Taxonomy" id="191497"/>
    <lineage>
        <taxon>Bacteria</taxon>
        <taxon>Bacillati</taxon>
        <taxon>Actinomycetota</taxon>
        <taxon>Actinomycetes</taxon>
        <taxon>Micrococcales</taxon>
        <taxon>Microbacteriaceae</taxon>
        <taxon>Rhodoglobus</taxon>
    </lineage>
</organism>
<name>A0ABN1VEI2_9MICO</name>
<reference evidence="1 2" key="1">
    <citation type="journal article" date="2019" name="Int. J. Syst. Evol. Microbiol.">
        <title>The Global Catalogue of Microorganisms (GCM) 10K type strain sequencing project: providing services to taxonomists for standard genome sequencing and annotation.</title>
        <authorList>
            <consortium name="The Broad Institute Genomics Platform"/>
            <consortium name="The Broad Institute Genome Sequencing Center for Infectious Disease"/>
            <person name="Wu L."/>
            <person name="Ma J."/>
        </authorList>
    </citation>
    <scope>NUCLEOTIDE SEQUENCE [LARGE SCALE GENOMIC DNA]</scope>
    <source>
        <strain evidence="1 2">JCM 12762</strain>
    </source>
</reference>
<evidence type="ECO:0000313" key="2">
    <source>
        <dbReference type="Proteomes" id="UP001500943"/>
    </source>
</evidence>
<keyword evidence="2" id="KW-1185">Reference proteome</keyword>
<proteinExistence type="predicted"/>
<dbReference type="RefSeq" id="WP_343922170.1">
    <property type="nucleotide sequence ID" value="NZ_BAAAKW010000001.1"/>
</dbReference>
<accession>A0ABN1VEI2</accession>
<dbReference type="EMBL" id="BAAAKW010000001">
    <property type="protein sequence ID" value="GAA1205528.1"/>
    <property type="molecule type" value="Genomic_DNA"/>
</dbReference>